<gene>
    <name evidence="1" type="ORF">BLNAU_13879</name>
</gene>
<organism evidence="1 2">
    <name type="scientific">Blattamonas nauphoetae</name>
    <dbReference type="NCBI Taxonomy" id="2049346"/>
    <lineage>
        <taxon>Eukaryota</taxon>
        <taxon>Metamonada</taxon>
        <taxon>Preaxostyla</taxon>
        <taxon>Oxymonadida</taxon>
        <taxon>Blattamonas</taxon>
    </lineage>
</organism>
<dbReference type="Proteomes" id="UP001281761">
    <property type="component" value="Unassembled WGS sequence"/>
</dbReference>
<accession>A0ABQ9XF93</accession>
<dbReference type="EMBL" id="JARBJD010000123">
    <property type="protein sequence ID" value="KAK2951141.1"/>
    <property type="molecule type" value="Genomic_DNA"/>
</dbReference>
<protein>
    <submittedName>
        <fullName evidence="1">Uncharacterized protein</fullName>
    </submittedName>
</protein>
<name>A0ABQ9XF93_9EUKA</name>
<proteinExistence type="predicted"/>
<sequence length="104" mass="11579">MLLDEIPFGLVFKDVMSPSIPCTEPRGFGRVRDLQRFLEETTGGEGSGGIILHGPRQSGKTSLILNVLTFLSNNPDHVRSPTHILTRPPVQQRQRRISLPSYLS</sequence>
<keyword evidence="2" id="KW-1185">Reference proteome</keyword>
<evidence type="ECO:0000313" key="1">
    <source>
        <dbReference type="EMBL" id="KAK2951141.1"/>
    </source>
</evidence>
<dbReference type="InterPro" id="IPR027417">
    <property type="entry name" value="P-loop_NTPase"/>
</dbReference>
<dbReference type="SUPFAM" id="SSF52540">
    <property type="entry name" value="P-loop containing nucleoside triphosphate hydrolases"/>
    <property type="match status" value="1"/>
</dbReference>
<evidence type="ECO:0000313" key="2">
    <source>
        <dbReference type="Proteomes" id="UP001281761"/>
    </source>
</evidence>
<reference evidence="1 2" key="1">
    <citation type="journal article" date="2022" name="bioRxiv">
        <title>Genomics of Preaxostyla Flagellates Illuminates Evolutionary Transitions and the Path Towards Mitochondrial Loss.</title>
        <authorList>
            <person name="Novak L.V.F."/>
            <person name="Treitli S.C."/>
            <person name="Pyrih J."/>
            <person name="Halakuc P."/>
            <person name="Pipaliya S.V."/>
            <person name="Vacek V."/>
            <person name="Brzon O."/>
            <person name="Soukal P."/>
            <person name="Eme L."/>
            <person name="Dacks J.B."/>
            <person name="Karnkowska A."/>
            <person name="Elias M."/>
            <person name="Hampl V."/>
        </authorList>
    </citation>
    <scope>NUCLEOTIDE SEQUENCE [LARGE SCALE GENOMIC DNA]</scope>
    <source>
        <strain evidence="1">NAU3</strain>
        <tissue evidence="1">Gut</tissue>
    </source>
</reference>
<dbReference type="Gene3D" id="3.40.50.300">
    <property type="entry name" value="P-loop containing nucleotide triphosphate hydrolases"/>
    <property type="match status" value="1"/>
</dbReference>
<comment type="caution">
    <text evidence="1">The sequence shown here is derived from an EMBL/GenBank/DDBJ whole genome shotgun (WGS) entry which is preliminary data.</text>
</comment>